<dbReference type="PANTHER" id="PTHR33167:SF4">
    <property type="entry name" value="TRANSCRIPTION FACTOR, PUTATIVE (DUF863)-RELATED"/>
    <property type="match status" value="1"/>
</dbReference>
<dbReference type="PROSITE" id="PS51154">
    <property type="entry name" value="MACRO"/>
    <property type="match status" value="1"/>
</dbReference>
<protein>
    <recommendedName>
        <fullName evidence="8">Macro domain-containing protein</fullName>
    </recommendedName>
</protein>
<dbReference type="GO" id="GO:0030246">
    <property type="term" value="F:carbohydrate binding"/>
    <property type="evidence" value="ECO:0007669"/>
    <property type="project" value="UniProtKB-KW"/>
</dbReference>
<keyword evidence="2" id="KW-0430">Lectin</keyword>
<evidence type="ECO:0000313" key="7">
    <source>
        <dbReference type="Proteomes" id="UP000306102"/>
    </source>
</evidence>
<dbReference type="SUPFAM" id="SSF52949">
    <property type="entry name" value="Macro domain-like"/>
    <property type="match status" value="1"/>
</dbReference>
<dbReference type="PANTHER" id="PTHR33167">
    <property type="entry name" value="TRANSCRIPTION FACTOR, PUTATIVE (DUF863)-RELATED"/>
    <property type="match status" value="1"/>
</dbReference>
<evidence type="ECO:0000313" key="6">
    <source>
        <dbReference type="EMBL" id="THG02710.1"/>
    </source>
</evidence>
<dbReference type="PROSITE" id="PS50191">
    <property type="entry name" value="CRAL_TRIO"/>
    <property type="match status" value="1"/>
</dbReference>
<dbReference type="InterPro" id="IPR043472">
    <property type="entry name" value="Macro_dom-like"/>
</dbReference>
<dbReference type="CDD" id="cd02905">
    <property type="entry name" value="Macro_GDAP2-like"/>
    <property type="match status" value="1"/>
</dbReference>
<feature type="region of interest" description="Disordered" evidence="3">
    <location>
        <begin position="50"/>
        <end position="70"/>
    </location>
</feature>
<keyword evidence="7" id="KW-1185">Reference proteome</keyword>
<dbReference type="InterPro" id="IPR013320">
    <property type="entry name" value="ConA-like_dom_sf"/>
</dbReference>
<feature type="compositionally biased region" description="Basic residues" evidence="3">
    <location>
        <begin position="1488"/>
        <end position="1499"/>
    </location>
</feature>
<feature type="compositionally biased region" description="Acidic residues" evidence="3">
    <location>
        <begin position="753"/>
        <end position="763"/>
    </location>
</feature>
<feature type="region of interest" description="Disordered" evidence="3">
    <location>
        <begin position="1481"/>
        <end position="1500"/>
    </location>
</feature>
<evidence type="ECO:0000259" key="4">
    <source>
        <dbReference type="PROSITE" id="PS50191"/>
    </source>
</evidence>
<name>A0A4S4DIP7_CAMSN</name>
<evidence type="ECO:0000256" key="2">
    <source>
        <dbReference type="ARBA" id="ARBA00022734"/>
    </source>
</evidence>
<dbReference type="Gene3D" id="3.40.220.10">
    <property type="entry name" value="Leucine Aminopeptidase, subunit E, domain 1"/>
    <property type="match status" value="1"/>
</dbReference>
<dbReference type="InterPro" id="IPR001251">
    <property type="entry name" value="CRAL-TRIO_dom"/>
</dbReference>
<feature type="region of interest" description="Disordered" evidence="3">
    <location>
        <begin position="1534"/>
        <end position="1555"/>
    </location>
</feature>
<gene>
    <name evidence="6" type="ORF">TEA_003069</name>
</gene>
<sequence length="1749" mass="194830">MYRPVAATTTRGGLPTDSGGDSVVTLDQVPRWIDSEFRFSYENEDPAFPNSYFPDHPLTSPAGAESSGNGMVSRFPMDHEINSKIYLWRGNPWNLEVDAVVNSTNENLDEAHSSPGLHAAAGPDLADECATLGGCRTGMAKVTNAYGLPARRVMHTVGPKYAVKYHTAAENALSHCYRSCLELLIENRLQSIAMGCIYTEAKNYPREPAAHVAIRTVRRFLERHRDEIVAVVFCTTTSVDTEIYKRLLPLYFPRDKHEEEVAMAKLPADVGDENGETVIDERKIRIKPLLNVKKSVSKPLQASMDLPASDVGLMKRNSSYLDSYLDPAFMSLIKDPDERRKEQWEKTAQAQSGWNCAKMLGFGDLGGPPMSAAEEYSIHSRHLAKANSVNLSEIAEMKIVYRGGIDSEGRPVMVVVGAHFLLRCLDLERFVLHVVKEFEPLIQKPYSIVYFHSAASLQMQPDLGWMRKLQQILGRKHQRNLHAIYVLHPTFGLKAAIFALQLFVDSVVWKKVVYVDRLLQLFRYVPREQLTIPDFQEKLQKGCILSTKGMGTKVHCEGYLSGYYSMRDLNLDSSSSNWHLFYGDKTLANGQYYNSFLPRTPTNAYPGGDKDALKQTMLEHEAIFKRQVFELHRLYKIQKDMMDEIKTKELHKHLIPMETSSSSNLFVSQMPSEEAWKWLHKPNFRLVNSVSAMPSASGTEIVSSPLSCTKGNNTQHNRIPSQNGCNSKDCEILESRPSKVRKKLFDLQRPADEYLDTEDEEQSADNKISDISSYPPCRNHKIASESSVKLNLGGGAKIDCNGDASRSGSCLRNSVGLADLNEPIQVEEAEIEDLDLAGKPKSQFLLGLTKENFQNSQHGSNNGTFTNLCVEGKGIGREWLSHMNEAGHSKINLQSFPQGLQPDKSNVSSQRMHTTLNKLHQASKILPSDHSREDLWRERTVGGLELSERSCDLTSFNRLELVVPSHVPNPYPLVHASDLDNTWSHSVSSWGKPSSSLTQKLTSIQTHLPLHSLATLSRSSQSSAQSHEIFIDKWHLNSSSGSKPGFGSGLPYRNGFYQGSSSGSKDIPIHFPSAGFDYLNCNKDDKVASERSINFGPGSYLKGSNVMDKPVKGINLNVILSKSSSNEIAPQQVLEIIDEERKCEDHLEVLPWLKAKPASKNEGISTRRDSNSSQISFLQAASNQLSNKTETLKGPNQIFTQKNSLASCDHEIGARRKEVGDCPVTRKILGFPIFDNPCTPKKESSSLVSTSASLQCPPQGEYISNVGKHRVIDINLACDPESGAQIAAEVLTVEKRRDKEVSNFRNFDLNSCVSEDEVTLAPSVASTSVNVKIAVEIDLEVPAVPETEEDILPMEDQKQHEMSVKSPQHKTEQPQDEEAFRMAAEAIVAISSSGHLNSVEETACDPCEAPSADSLMWFVEVVSSYVEGDSKSRGRNGDNKVSSPEEIDYFEAMTLMLREITEEEYMPKSLVPENWNVEETGTIQLPNRPRRGQARRGRQRRDFQRDILPGLASLSRHEVTEDLQTFGGLMRATGHPWQSGLTRRNGTRNGGTRGRRRSVVLPAPAETESVICTPLMEQLNNIVGLEDKTLTGWGKTPRRPRRQRCHAGLFSIGRSKEAWDMGQDIRAADTLPLTAHLSYTPPAGRTILFPELDELFYSGFNELNTNITLSGIFEFQKNGILRLTNETSKKMGHAFHTSPFHFKNSSNGSAFSFSTSFAFVIVPEYPKFGDHGLAFTLSHSVDLLTTLPS</sequence>
<accession>A0A4S4DIP7</accession>
<dbReference type="Gene3D" id="3.40.525.10">
    <property type="entry name" value="CRAL-TRIO lipid binding domain"/>
    <property type="match status" value="1"/>
</dbReference>
<dbReference type="InterPro" id="IPR036865">
    <property type="entry name" value="CRAL-TRIO_dom_sf"/>
</dbReference>
<evidence type="ECO:0008006" key="8">
    <source>
        <dbReference type="Google" id="ProtNLM"/>
    </source>
</evidence>
<feature type="domain" description="Macro" evidence="5">
    <location>
        <begin position="72"/>
        <end position="252"/>
    </location>
</feature>
<evidence type="ECO:0000256" key="1">
    <source>
        <dbReference type="ARBA" id="ARBA00008355"/>
    </source>
</evidence>
<proteinExistence type="inferred from homology"/>
<organism evidence="6 7">
    <name type="scientific">Camellia sinensis var. sinensis</name>
    <name type="common">China tea</name>
    <dbReference type="NCBI Taxonomy" id="542762"/>
    <lineage>
        <taxon>Eukaryota</taxon>
        <taxon>Viridiplantae</taxon>
        <taxon>Streptophyta</taxon>
        <taxon>Embryophyta</taxon>
        <taxon>Tracheophyta</taxon>
        <taxon>Spermatophyta</taxon>
        <taxon>Magnoliopsida</taxon>
        <taxon>eudicotyledons</taxon>
        <taxon>Gunneridae</taxon>
        <taxon>Pentapetalae</taxon>
        <taxon>asterids</taxon>
        <taxon>Ericales</taxon>
        <taxon>Theaceae</taxon>
        <taxon>Camellia</taxon>
    </lineage>
</organism>
<feature type="region of interest" description="Disordered" evidence="3">
    <location>
        <begin position="752"/>
        <end position="772"/>
    </location>
</feature>
<dbReference type="SUPFAM" id="SSF52087">
    <property type="entry name" value="CRAL/TRIO domain"/>
    <property type="match status" value="1"/>
</dbReference>
<dbReference type="Pfam" id="PF00139">
    <property type="entry name" value="Lectin_legB"/>
    <property type="match status" value="1"/>
</dbReference>
<dbReference type="SMART" id="SM00506">
    <property type="entry name" value="A1pp"/>
    <property type="match status" value="1"/>
</dbReference>
<dbReference type="EMBL" id="SDRB02011125">
    <property type="protein sequence ID" value="THG02710.1"/>
    <property type="molecule type" value="Genomic_DNA"/>
</dbReference>
<dbReference type="Pfam" id="PF05904">
    <property type="entry name" value="DUF863"/>
    <property type="match status" value="1"/>
</dbReference>
<dbReference type="Pfam" id="PF01661">
    <property type="entry name" value="Macro"/>
    <property type="match status" value="1"/>
</dbReference>
<dbReference type="Pfam" id="PF13716">
    <property type="entry name" value="CRAL_TRIO_2"/>
    <property type="match status" value="1"/>
</dbReference>
<feature type="region of interest" description="Disordered" evidence="3">
    <location>
        <begin position="1"/>
        <end position="22"/>
    </location>
</feature>
<comment type="caution">
    <text evidence="6">The sequence shown here is derived from an EMBL/GenBank/DDBJ whole genome shotgun (WGS) entry which is preliminary data.</text>
</comment>
<dbReference type="STRING" id="542762.A0A4S4DIP7"/>
<comment type="similarity">
    <text evidence="1">Belongs to the GDAP2 family.</text>
</comment>
<dbReference type="Gene3D" id="2.60.120.200">
    <property type="match status" value="1"/>
</dbReference>
<dbReference type="InterPro" id="IPR035793">
    <property type="entry name" value="Macro_GDAP2"/>
</dbReference>
<dbReference type="SMART" id="SM00516">
    <property type="entry name" value="SEC14"/>
    <property type="match status" value="1"/>
</dbReference>
<evidence type="ECO:0000259" key="5">
    <source>
        <dbReference type="PROSITE" id="PS51154"/>
    </source>
</evidence>
<dbReference type="SUPFAM" id="SSF49899">
    <property type="entry name" value="Concanavalin A-like lectins/glucanases"/>
    <property type="match status" value="1"/>
</dbReference>
<dbReference type="InterPro" id="IPR002589">
    <property type="entry name" value="Macro_dom"/>
</dbReference>
<dbReference type="InterPro" id="IPR008581">
    <property type="entry name" value="DUF863_pln"/>
</dbReference>
<dbReference type="CDD" id="cd00170">
    <property type="entry name" value="SEC14"/>
    <property type="match status" value="1"/>
</dbReference>
<dbReference type="Proteomes" id="UP000306102">
    <property type="component" value="Unassembled WGS sequence"/>
</dbReference>
<feature type="domain" description="CRAL-TRIO" evidence="4">
    <location>
        <begin position="387"/>
        <end position="534"/>
    </location>
</feature>
<evidence type="ECO:0000256" key="3">
    <source>
        <dbReference type="SAM" id="MobiDB-lite"/>
    </source>
</evidence>
<dbReference type="InterPro" id="IPR001220">
    <property type="entry name" value="Legume_lectin_dom"/>
</dbReference>
<reference evidence="6 7" key="1">
    <citation type="journal article" date="2018" name="Proc. Natl. Acad. Sci. U.S.A.">
        <title>Draft genome sequence of Camellia sinensis var. sinensis provides insights into the evolution of the tea genome and tea quality.</title>
        <authorList>
            <person name="Wei C."/>
            <person name="Yang H."/>
            <person name="Wang S."/>
            <person name="Zhao J."/>
            <person name="Liu C."/>
            <person name="Gao L."/>
            <person name="Xia E."/>
            <person name="Lu Y."/>
            <person name="Tai Y."/>
            <person name="She G."/>
            <person name="Sun J."/>
            <person name="Cao H."/>
            <person name="Tong W."/>
            <person name="Gao Q."/>
            <person name="Li Y."/>
            <person name="Deng W."/>
            <person name="Jiang X."/>
            <person name="Wang W."/>
            <person name="Chen Q."/>
            <person name="Zhang S."/>
            <person name="Li H."/>
            <person name="Wu J."/>
            <person name="Wang P."/>
            <person name="Li P."/>
            <person name="Shi C."/>
            <person name="Zheng F."/>
            <person name="Jian J."/>
            <person name="Huang B."/>
            <person name="Shan D."/>
            <person name="Shi M."/>
            <person name="Fang C."/>
            <person name="Yue Y."/>
            <person name="Li F."/>
            <person name="Li D."/>
            <person name="Wei S."/>
            <person name="Han B."/>
            <person name="Jiang C."/>
            <person name="Yin Y."/>
            <person name="Xia T."/>
            <person name="Zhang Z."/>
            <person name="Bennetzen J.L."/>
            <person name="Zhao S."/>
            <person name="Wan X."/>
        </authorList>
    </citation>
    <scope>NUCLEOTIDE SEQUENCE [LARGE SCALE GENOMIC DNA]</scope>
    <source>
        <strain evidence="7">cv. Shuchazao</strain>
        <tissue evidence="6">Leaf</tissue>
    </source>
</reference>